<accession>A0A0D2BUD7</accession>
<reference evidence="1 2" key="1">
    <citation type="submission" date="2015-01" db="EMBL/GenBank/DDBJ databases">
        <title>The Genome Sequence of Exophiala xenobiotica CBS118157.</title>
        <authorList>
            <consortium name="The Broad Institute Genomics Platform"/>
            <person name="Cuomo C."/>
            <person name="de Hoog S."/>
            <person name="Gorbushina A."/>
            <person name="Stielow B."/>
            <person name="Teixiera M."/>
            <person name="Abouelleil A."/>
            <person name="Chapman S.B."/>
            <person name="Priest M."/>
            <person name="Young S.K."/>
            <person name="Wortman J."/>
            <person name="Nusbaum C."/>
            <person name="Birren B."/>
        </authorList>
    </citation>
    <scope>NUCLEOTIDE SEQUENCE [LARGE SCALE GENOMIC DNA]</scope>
    <source>
        <strain evidence="1 2">CBS 118157</strain>
    </source>
</reference>
<dbReference type="AlphaFoldDB" id="A0A0D2BUD7"/>
<protein>
    <submittedName>
        <fullName evidence="1">Uncharacterized protein</fullName>
    </submittedName>
</protein>
<dbReference type="InterPro" id="IPR013083">
    <property type="entry name" value="Znf_RING/FYVE/PHD"/>
</dbReference>
<sequence length="140" mass="15205">MVLPCLRMQGLSRISATSSVSNRHSYAVCGEELTEVELVTFNSCVGAAMCADCWSGWMTARQQSDRANNFACPSCGKDTLTLGRHGRDTSAETSVATSMVCTCAGCGRGPFWPTLYAKRYSITAQYIIADPEGFHPQSFR</sequence>
<name>A0A0D2BUD7_9EURO</name>
<dbReference type="SUPFAM" id="SSF57850">
    <property type="entry name" value="RING/U-box"/>
    <property type="match status" value="1"/>
</dbReference>
<proteinExistence type="predicted"/>
<dbReference type="GeneID" id="25326687"/>
<dbReference type="RefSeq" id="XP_013316680.1">
    <property type="nucleotide sequence ID" value="XM_013461226.1"/>
</dbReference>
<dbReference type="EMBL" id="KN847319">
    <property type="protein sequence ID" value="KIW56096.1"/>
    <property type="molecule type" value="Genomic_DNA"/>
</dbReference>
<organism evidence="1 2">
    <name type="scientific">Exophiala xenobiotica</name>
    <dbReference type="NCBI Taxonomy" id="348802"/>
    <lineage>
        <taxon>Eukaryota</taxon>
        <taxon>Fungi</taxon>
        <taxon>Dikarya</taxon>
        <taxon>Ascomycota</taxon>
        <taxon>Pezizomycotina</taxon>
        <taxon>Eurotiomycetes</taxon>
        <taxon>Chaetothyriomycetidae</taxon>
        <taxon>Chaetothyriales</taxon>
        <taxon>Herpotrichiellaceae</taxon>
        <taxon>Exophiala</taxon>
    </lineage>
</organism>
<dbReference type="HOGENOM" id="CLU_1835213_0_0_1"/>
<dbReference type="Proteomes" id="UP000054342">
    <property type="component" value="Unassembled WGS sequence"/>
</dbReference>
<keyword evidence="2" id="KW-1185">Reference proteome</keyword>
<evidence type="ECO:0000313" key="2">
    <source>
        <dbReference type="Proteomes" id="UP000054342"/>
    </source>
</evidence>
<dbReference type="Gene3D" id="3.30.40.10">
    <property type="entry name" value="Zinc/RING finger domain, C3HC4 (zinc finger)"/>
    <property type="match status" value="1"/>
</dbReference>
<evidence type="ECO:0000313" key="1">
    <source>
        <dbReference type="EMBL" id="KIW56096.1"/>
    </source>
</evidence>
<gene>
    <name evidence="1" type="ORF">PV05_04779</name>
</gene>